<accession>A0ABT6HP03</accession>
<dbReference type="InterPro" id="IPR008778">
    <property type="entry name" value="Pirin_C_dom"/>
</dbReference>
<dbReference type="InterPro" id="IPR014710">
    <property type="entry name" value="RmlC-like_jellyroll"/>
</dbReference>
<keyword evidence="6" id="KW-1185">Reference proteome</keyword>
<dbReference type="CDD" id="cd02909">
    <property type="entry name" value="cupin_pirin_N"/>
    <property type="match status" value="1"/>
</dbReference>
<dbReference type="Pfam" id="PF05726">
    <property type="entry name" value="Pirin_C"/>
    <property type="match status" value="1"/>
</dbReference>
<feature type="domain" description="Pirin C-terminal" evidence="4">
    <location>
        <begin position="205"/>
        <end position="313"/>
    </location>
</feature>
<dbReference type="EMBL" id="JARWBG010000012">
    <property type="protein sequence ID" value="MDH2389629.1"/>
    <property type="molecule type" value="Genomic_DNA"/>
</dbReference>
<evidence type="ECO:0000256" key="1">
    <source>
        <dbReference type="ARBA" id="ARBA00008416"/>
    </source>
</evidence>
<evidence type="ECO:0000256" key="2">
    <source>
        <dbReference type="RuleBase" id="RU003457"/>
    </source>
</evidence>
<protein>
    <submittedName>
        <fullName evidence="5">Pirin family protein</fullName>
    </submittedName>
</protein>
<dbReference type="SUPFAM" id="SSF51182">
    <property type="entry name" value="RmlC-like cupins"/>
    <property type="match status" value="1"/>
</dbReference>
<dbReference type="Gene3D" id="2.60.120.10">
    <property type="entry name" value="Jelly Rolls"/>
    <property type="match status" value="2"/>
</dbReference>
<organism evidence="5 6">
    <name type="scientific">Streptomyces chengmaiensis</name>
    <dbReference type="NCBI Taxonomy" id="3040919"/>
    <lineage>
        <taxon>Bacteria</taxon>
        <taxon>Bacillati</taxon>
        <taxon>Actinomycetota</taxon>
        <taxon>Actinomycetes</taxon>
        <taxon>Kitasatosporales</taxon>
        <taxon>Streptomycetaceae</taxon>
        <taxon>Streptomyces</taxon>
    </lineage>
</organism>
<dbReference type="InterPro" id="IPR012093">
    <property type="entry name" value="Pirin"/>
</dbReference>
<reference evidence="5 6" key="1">
    <citation type="submission" date="2023-04" db="EMBL/GenBank/DDBJ databases">
        <title>Streptomyces chengmaiensis sp. nov. isolated from the stem of mangrove plant in Hainan.</title>
        <authorList>
            <person name="Huang X."/>
            <person name="Zhou S."/>
            <person name="Chu X."/>
            <person name="Xie Y."/>
            <person name="Lin Y."/>
        </authorList>
    </citation>
    <scope>NUCLEOTIDE SEQUENCE [LARGE SCALE GENOMIC DNA]</scope>
    <source>
        <strain evidence="5 6">HNM0663</strain>
    </source>
</reference>
<comment type="similarity">
    <text evidence="1 2">Belongs to the pirin family.</text>
</comment>
<evidence type="ECO:0000313" key="6">
    <source>
        <dbReference type="Proteomes" id="UP001223144"/>
    </source>
</evidence>
<dbReference type="PIRSF" id="PIRSF006232">
    <property type="entry name" value="Pirin"/>
    <property type="match status" value="1"/>
</dbReference>
<dbReference type="PANTHER" id="PTHR13903">
    <property type="entry name" value="PIRIN-RELATED"/>
    <property type="match status" value="1"/>
</dbReference>
<comment type="caution">
    <text evidence="5">The sequence shown here is derived from an EMBL/GenBank/DDBJ whole genome shotgun (WGS) entry which is preliminary data.</text>
</comment>
<dbReference type="Pfam" id="PF02678">
    <property type="entry name" value="Pirin"/>
    <property type="match status" value="1"/>
</dbReference>
<proteinExistence type="inferred from homology"/>
<gene>
    <name evidence="5" type="ORF">QCN29_12660</name>
</gene>
<dbReference type="PANTHER" id="PTHR13903:SF8">
    <property type="entry name" value="PIRIN"/>
    <property type="match status" value="1"/>
</dbReference>
<dbReference type="RefSeq" id="WP_279927956.1">
    <property type="nucleotide sequence ID" value="NZ_JARWBG010000012.1"/>
</dbReference>
<evidence type="ECO:0000259" key="3">
    <source>
        <dbReference type="Pfam" id="PF02678"/>
    </source>
</evidence>
<evidence type="ECO:0000259" key="4">
    <source>
        <dbReference type="Pfam" id="PF05726"/>
    </source>
</evidence>
<sequence>MPAVTVDDLLLLKRVRRPDPALTAERRVRGVITAEPGFEGAGFPIRRAFPGPIAPRHTDPFLMLDHVGAVDYAPGDAKGAPWHPHRGFETVSYVLDGAVAHQDSNGGGGIIEGGDTQWMTAGSGILHDEMPTEEMLARGGVMHSFQLWVNLPAADKWNPPRYQDIRGDKLTLLSSADGGALIRLIAGELDGHRGPGATATPIILVHATLSPGARLELPWPAGFNALAYAFGGQGTAGPENRGLREGQLALFGEEGGALGVTAAARQEGPADDFDLLIFGGRPIREPIARYGPFVMNTRDEIAQAVEDYRSGRLGTVPAEHADVPDGGGAPTAD</sequence>
<evidence type="ECO:0000313" key="5">
    <source>
        <dbReference type="EMBL" id="MDH2389629.1"/>
    </source>
</evidence>
<name>A0ABT6HP03_9ACTN</name>
<dbReference type="InterPro" id="IPR011051">
    <property type="entry name" value="RmlC_Cupin_sf"/>
</dbReference>
<feature type="domain" description="Pirin N-terminal" evidence="3">
    <location>
        <begin position="44"/>
        <end position="149"/>
    </location>
</feature>
<dbReference type="InterPro" id="IPR003829">
    <property type="entry name" value="Pirin_N_dom"/>
</dbReference>
<dbReference type="CDD" id="cd02247">
    <property type="entry name" value="cupin_pirin_C"/>
    <property type="match status" value="1"/>
</dbReference>
<dbReference type="Proteomes" id="UP001223144">
    <property type="component" value="Unassembled WGS sequence"/>
</dbReference>